<dbReference type="InterPro" id="IPR025207">
    <property type="entry name" value="Sim4_Fta4"/>
</dbReference>
<dbReference type="GO" id="GO:0031511">
    <property type="term" value="C:Mis6-Sim4 complex"/>
    <property type="evidence" value="ECO:0007669"/>
    <property type="project" value="InterPro"/>
</dbReference>
<dbReference type="PANTHER" id="PTHR42040:SF1">
    <property type="entry name" value="INNER KINETOCHORE SUBUNIT FTA4"/>
    <property type="match status" value="1"/>
</dbReference>
<name>W7HRG7_9PEZI</name>
<evidence type="ECO:0000313" key="1">
    <source>
        <dbReference type="EMBL" id="EWC46636.1"/>
    </source>
</evidence>
<sequence length="228" mass="25243">MSSSSTQLAFEAKKGFVLSQIRILSQDTPTRLDWRDEEDDDEEGAAAGFSDAVVENVLQKVNRLSRRHCQIFYSSQGIDHVSEQIEVLYQQRTSGRHDVEDVNVLSGRLDLSDVRNIERLPESWPSKSGSGSTDEDALAYEALVGRLASMAEGITNIRLRHKRLLAVRKKLEVLANPSVSIQPNLVAKDGELALELKRMRVLAARLANELETSQAVAMLKGRSAGAED</sequence>
<dbReference type="AlphaFoldDB" id="W7HRG7"/>
<dbReference type="PANTHER" id="PTHR42040">
    <property type="entry name" value="INNER KINETOCHORE SUBUNIT FTA4"/>
    <property type="match status" value="1"/>
</dbReference>
<dbReference type="Pfam" id="PF13093">
    <property type="entry name" value="FTA4"/>
    <property type="match status" value="1"/>
</dbReference>
<keyword evidence="2" id="KW-1185">Reference proteome</keyword>
<dbReference type="EMBL" id="KI966416">
    <property type="protein sequence ID" value="EWC46636.1"/>
    <property type="molecule type" value="Genomic_DNA"/>
</dbReference>
<proteinExistence type="predicted"/>
<gene>
    <name evidence="1" type="ORF">DRE_04123</name>
</gene>
<accession>W7HRG7</accession>
<dbReference type="OrthoDB" id="21214at2759"/>
<reference evidence="1 2" key="1">
    <citation type="submission" date="2013-05" db="EMBL/GenBank/DDBJ databases">
        <title>Drechslerella stenobrocha genome reveals carnivorous origination and mechanical trapping mechanism of predatory fungi.</title>
        <authorList>
            <person name="Liu X."/>
            <person name="Zhang W."/>
            <person name="Liu K."/>
        </authorList>
    </citation>
    <scope>NUCLEOTIDE SEQUENCE [LARGE SCALE GENOMIC DNA]</scope>
    <source>
        <strain evidence="1 2">248</strain>
    </source>
</reference>
<organism evidence="1 2">
    <name type="scientific">Drechslerella stenobrocha 248</name>
    <dbReference type="NCBI Taxonomy" id="1043628"/>
    <lineage>
        <taxon>Eukaryota</taxon>
        <taxon>Fungi</taxon>
        <taxon>Dikarya</taxon>
        <taxon>Ascomycota</taxon>
        <taxon>Pezizomycotina</taxon>
        <taxon>Orbiliomycetes</taxon>
        <taxon>Orbiliales</taxon>
        <taxon>Orbiliaceae</taxon>
        <taxon>Drechslerella</taxon>
    </lineage>
</organism>
<dbReference type="Proteomes" id="UP000024837">
    <property type="component" value="Unassembled WGS sequence"/>
</dbReference>
<evidence type="ECO:0000313" key="2">
    <source>
        <dbReference type="Proteomes" id="UP000024837"/>
    </source>
</evidence>
<dbReference type="HOGENOM" id="CLU_058478_1_0_1"/>
<protein>
    <submittedName>
        <fullName evidence="1">Uncharacterized protein</fullName>
    </submittedName>
</protein>